<feature type="transmembrane region" description="Helical" evidence="18">
    <location>
        <begin position="189"/>
        <end position="209"/>
    </location>
</feature>
<reference evidence="21 22" key="1">
    <citation type="submission" date="2017-06" db="EMBL/GenBank/DDBJ databases">
        <title>A platform for efficient transgenesis in Macrostomum lignano, a flatworm model organism for stem cell research.</title>
        <authorList>
            <person name="Berezikov E."/>
        </authorList>
    </citation>
    <scope>NUCLEOTIDE SEQUENCE [LARGE SCALE GENOMIC DNA]</scope>
    <source>
        <strain evidence="21">DV1</strain>
        <tissue evidence="21">Whole organism</tissue>
    </source>
</reference>
<keyword evidence="22" id="KW-1185">Reference proteome</keyword>
<keyword evidence="6" id="KW-0109">Calcium transport</keyword>
<evidence type="ECO:0000256" key="17">
    <source>
        <dbReference type="SAM" id="MobiDB-lite"/>
    </source>
</evidence>
<dbReference type="InterPro" id="IPR044880">
    <property type="entry name" value="NCX_ion-bd_dom_sf"/>
</dbReference>
<dbReference type="InterPro" id="IPR004837">
    <property type="entry name" value="NaCa_Exmemb"/>
</dbReference>
<dbReference type="EMBL" id="NIVC01001145">
    <property type="protein sequence ID" value="PAA71706.1"/>
    <property type="molecule type" value="Genomic_DNA"/>
</dbReference>
<evidence type="ECO:0000313" key="22">
    <source>
        <dbReference type="Proteomes" id="UP000215902"/>
    </source>
</evidence>
<dbReference type="STRING" id="282301.A0A267FD71"/>
<evidence type="ECO:0000256" key="14">
    <source>
        <dbReference type="ARBA" id="ARBA00023065"/>
    </source>
</evidence>
<feature type="region of interest" description="Disordered" evidence="17">
    <location>
        <begin position="253"/>
        <end position="285"/>
    </location>
</feature>
<dbReference type="Gene3D" id="1.20.1420.30">
    <property type="entry name" value="NCX, central ion-binding region"/>
    <property type="match status" value="2"/>
</dbReference>
<evidence type="ECO:0000256" key="11">
    <source>
        <dbReference type="ARBA" id="ARBA00022958"/>
    </source>
</evidence>
<feature type="domain" description="Sodium/calcium exchanger membrane region" evidence="20">
    <location>
        <begin position="512"/>
        <end position="661"/>
    </location>
</feature>
<keyword evidence="11" id="KW-0630">Potassium</keyword>
<evidence type="ECO:0000256" key="12">
    <source>
        <dbReference type="ARBA" id="ARBA00022989"/>
    </source>
</evidence>
<dbReference type="Pfam" id="PF01699">
    <property type="entry name" value="Na_Ca_ex"/>
    <property type="match status" value="2"/>
</dbReference>
<accession>A0A267FD71</accession>
<evidence type="ECO:0000256" key="10">
    <source>
        <dbReference type="ARBA" id="ARBA00022847"/>
    </source>
</evidence>
<feature type="transmembrane region" description="Helical" evidence="18">
    <location>
        <begin position="129"/>
        <end position="152"/>
    </location>
</feature>
<gene>
    <name evidence="21" type="ORF">BOX15_Mlig011332g1</name>
</gene>
<feature type="compositionally biased region" description="Polar residues" evidence="17">
    <location>
        <begin position="389"/>
        <end position="405"/>
    </location>
</feature>
<keyword evidence="16" id="KW-0739">Sodium transport</keyword>
<proteinExistence type="inferred from homology"/>
<dbReference type="GO" id="GO:0005886">
    <property type="term" value="C:plasma membrane"/>
    <property type="evidence" value="ECO:0007669"/>
    <property type="project" value="TreeGrafter"/>
</dbReference>
<evidence type="ECO:0000256" key="13">
    <source>
        <dbReference type="ARBA" id="ARBA00023053"/>
    </source>
</evidence>
<dbReference type="GO" id="GO:0005262">
    <property type="term" value="F:calcium channel activity"/>
    <property type="evidence" value="ECO:0007669"/>
    <property type="project" value="TreeGrafter"/>
</dbReference>
<evidence type="ECO:0000256" key="9">
    <source>
        <dbReference type="ARBA" id="ARBA00022837"/>
    </source>
</evidence>
<feature type="signal peptide" evidence="19">
    <location>
        <begin position="1"/>
        <end position="16"/>
    </location>
</feature>
<evidence type="ECO:0000256" key="8">
    <source>
        <dbReference type="ARBA" id="ARBA00022729"/>
    </source>
</evidence>
<keyword evidence="13" id="KW-0915">Sodium</keyword>
<feature type="compositionally biased region" description="Polar residues" evidence="17">
    <location>
        <begin position="261"/>
        <end position="285"/>
    </location>
</feature>
<feature type="domain" description="Sodium/calcium exchanger membrane region" evidence="20">
    <location>
        <begin position="66"/>
        <end position="206"/>
    </location>
</feature>
<evidence type="ECO:0000256" key="7">
    <source>
        <dbReference type="ARBA" id="ARBA00022692"/>
    </source>
</evidence>
<comment type="caution">
    <text evidence="21">The sequence shown here is derived from an EMBL/GenBank/DDBJ whole genome shotgun (WGS) entry which is preliminary data.</text>
</comment>
<dbReference type="GO" id="GO:0015293">
    <property type="term" value="F:symporter activity"/>
    <property type="evidence" value="ECO:0007669"/>
    <property type="project" value="UniProtKB-KW"/>
</dbReference>
<feature type="transmembrane region" description="Helical" evidence="18">
    <location>
        <begin position="581"/>
        <end position="602"/>
    </location>
</feature>
<evidence type="ECO:0000256" key="15">
    <source>
        <dbReference type="ARBA" id="ARBA00023136"/>
    </source>
</evidence>
<evidence type="ECO:0000256" key="4">
    <source>
        <dbReference type="ARBA" id="ARBA00022449"/>
    </source>
</evidence>
<evidence type="ECO:0000256" key="5">
    <source>
        <dbReference type="ARBA" id="ARBA00022538"/>
    </source>
</evidence>
<dbReference type="PANTHER" id="PTHR10846">
    <property type="entry name" value="SODIUM/POTASSIUM/CALCIUM EXCHANGER"/>
    <property type="match status" value="1"/>
</dbReference>
<sequence length="675" mass="71391">MTSWLAALAVTGLTTALVTSAAAAAADGTRYDPSIQCNDSEATGEYPRDVFTCEQKSRGAIVLHCIGLLYMFCALAIVCDEFFVPSLSVITRRLRISNDVAGATFMAAGGSAPELATSFLGSFVSASDVGIGTIVGSAVFNILFVLSMCAFFSRGVLQLTWWPLFRDCCFYMLSLTLLMIAFRDASIDWYESVALLACYAAYVLFMKFNEQIETRVRALIGAGRRHQSEVAAAPTAVPAVAATVATASVPSARRGAEIGTENGNGNAAARVTSSQAPSLNGSSSSLPAEIGSTAAVGAADVLSEPVRRQQPKMLKRRQSTGLPILHSAGVGRFRTGVFQLMTHAANQLMLQEECDGAVADAENGGTAAVSPARSGVRMHHVTQAVISRTRQRPTATELSTVTSSPEADGGARTEAAASVAAGASGNGSAVNGLNGQPRRLEEAAKPTPTTEGAAADAKKRAAEDELENSEPMDLTWPGRARERIMYVLVFPIAILLWLTLADVRKQKSEKFFVWTFIGSIVWIGGFSYLMVWWAKLIGEIVGVPDSIMGLTFLAAGTSVPDLITSVVVARQGLGDMAVSSSVGSNIFDVTIGLPLPWLIWSLVHSANPVSVNSRGAVCSVLMLFGMLACLVLSIAAFRWRMSKGLGVAMLCLYAVFLAVSILTEYDYVPCLLAAS</sequence>
<feature type="chain" id="PRO_5012447502" description="Sodium/calcium exchanger membrane region domain-containing protein" evidence="19">
    <location>
        <begin position="17"/>
        <end position="675"/>
    </location>
</feature>
<dbReference type="PANTHER" id="PTHR10846:SF72">
    <property type="entry name" value="SODIUM_POTASSIUM_CALCIUM EXCHANGER NCKX30C"/>
    <property type="match status" value="1"/>
</dbReference>
<keyword evidence="4" id="KW-0050">Antiport</keyword>
<organism evidence="21 22">
    <name type="scientific">Macrostomum lignano</name>
    <dbReference type="NCBI Taxonomy" id="282301"/>
    <lineage>
        <taxon>Eukaryota</taxon>
        <taxon>Metazoa</taxon>
        <taxon>Spiralia</taxon>
        <taxon>Lophotrochozoa</taxon>
        <taxon>Platyhelminthes</taxon>
        <taxon>Rhabditophora</taxon>
        <taxon>Macrostomorpha</taxon>
        <taxon>Macrostomida</taxon>
        <taxon>Macrostomidae</taxon>
        <taxon>Macrostomum</taxon>
    </lineage>
</organism>
<dbReference type="GO" id="GO:0006874">
    <property type="term" value="P:intracellular calcium ion homeostasis"/>
    <property type="evidence" value="ECO:0007669"/>
    <property type="project" value="TreeGrafter"/>
</dbReference>
<evidence type="ECO:0000259" key="20">
    <source>
        <dbReference type="Pfam" id="PF01699"/>
    </source>
</evidence>
<feature type="transmembrane region" description="Helical" evidence="18">
    <location>
        <begin position="164"/>
        <end position="183"/>
    </location>
</feature>
<keyword evidence="5" id="KW-0633">Potassium transport</keyword>
<dbReference type="GO" id="GO:0008273">
    <property type="term" value="F:calcium, potassium:sodium antiporter activity"/>
    <property type="evidence" value="ECO:0007669"/>
    <property type="project" value="TreeGrafter"/>
</dbReference>
<keyword evidence="9" id="KW-0106">Calcium</keyword>
<dbReference type="NCBIfam" id="TIGR00367">
    <property type="entry name" value="calcium/sodium antiporter"/>
    <property type="match status" value="1"/>
</dbReference>
<dbReference type="FunFam" id="1.20.1420.30:FF:000004">
    <property type="entry name" value="Sodium/potassium/calcium exchanger 2 isoform 1"/>
    <property type="match status" value="1"/>
</dbReference>
<comment type="subcellular location">
    <subcellularLocation>
        <location evidence="1">Membrane</location>
        <topology evidence="1">Multi-pass membrane protein</topology>
    </subcellularLocation>
</comment>
<feature type="transmembrane region" description="Helical" evidence="18">
    <location>
        <begin position="61"/>
        <end position="79"/>
    </location>
</feature>
<evidence type="ECO:0000256" key="19">
    <source>
        <dbReference type="SAM" id="SignalP"/>
    </source>
</evidence>
<dbReference type="Proteomes" id="UP000215902">
    <property type="component" value="Unassembled WGS sequence"/>
</dbReference>
<feature type="transmembrane region" description="Helical" evidence="18">
    <location>
        <begin position="614"/>
        <end position="637"/>
    </location>
</feature>
<evidence type="ECO:0000256" key="2">
    <source>
        <dbReference type="ARBA" id="ARBA00005364"/>
    </source>
</evidence>
<keyword evidence="14" id="KW-0406">Ion transport</keyword>
<evidence type="ECO:0000256" key="3">
    <source>
        <dbReference type="ARBA" id="ARBA00022448"/>
    </source>
</evidence>
<dbReference type="OrthoDB" id="2127281at2759"/>
<keyword evidence="15 18" id="KW-0472">Membrane</keyword>
<feature type="compositionally biased region" description="Low complexity" evidence="17">
    <location>
        <begin position="410"/>
        <end position="435"/>
    </location>
</feature>
<dbReference type="AlphaFoldDB" id="A0A267FD71"/>
<evidence type="ECO:0000256" key="1">
    <source>
        <dbReference type="ARBA" id="ARBA00004141"/>
    </source>
</evidence>
<evidence type="ECO:0000256" key="18">
    <source>
        <dbReference type="SAM" id="Phobius"/>
    </source>
</evidence>
<keyword evidence="12 18" id="KW-1133">Transmembrane helix</keyword>
<evidence type="ECO:0000256" key="6">
    <source>
        <dbReference type="ARBA" id="ARBA00022568"/>
    </source>
</evidence>
<keyword evidence="7 18" id="KW-0812">Transmembrane</keyword>
<feature type="transmembrane region" description="Helical" evidence="18">
    <location>
        <begin position="644"/>
        <end position="662"/>
    </location>
</feature>
<keyword evidence="10" id="KW-0769">Symport</keyword>
<feature type="transmembrane region" description="Helical" evidence="18">
    <location>
        <begin position="512"/>
        <end position="534"/>
    </location>
</feature>
<dbReference type="FunFam" id="1.20.1420.30:FF:000009">
    <property type="entry name" value="sodium/potassium/calcium exchanger 5 isoform X2"/>
    <property type="match status" value="1"/>
</dbReference>
<evidence type="ECO:0000256" key="16">
    <source>
        <dbReference type="ARBA" id="ARBA00023201"/>
    </source>
</evidence>
<keyword evidence="8 19" id="KW-0732">Signal</keyword>
<protein>
    <recommendedName>
        <fullName evidence="20">Sodium/calcium exchanger membrane region domain-containing protein</fullName>
    </recommendedName>
</protein>
<evidence type="ECO:0000313" key="21">
    <source>
        <dbReference type="EMBL" id="PAA71706.1"/>
    </source>
</evidence>
<dbReference type="InterPro" id="IPR004481">
    <property type="entry name" value="K/Na/Ca-exchanger"/>
</dbReference>
<keyword evidence="3" id="KW-0813">Transport</keyword>
<comment type="similarity">
    <text evidence="2">Belongs to the Ca(2+):cation antiporter (CaCA) (TC 2.A.19) family. SLC24A subfamily.</text>
</comment>
<feature type="region of interest" description="Disordered" evidence="17">
    <location>
        <begin position="389"/>
        <end position="473"/>
    </location>
</feature>
<feature type="transmembrane region" description="Helical" evidence="18">
    <location>
        <begin position="484"/>
        <end position="500"/>
    </location>
</feature>
<name>A0A267FD71_9PLAT</name>